<proteinExistence type="predicted"/>
<evidence type="ECO:0000256" key="1">
    <source>
        <dbReference type="SAM" id="Phobius"/>
    </source>
</evidence>
<evidence type="ECO:0000313" key="2">
    <source>
        <dbReference type="EMBL" id="JAT25910.1"/>
    </source>
</evidence>
<keyword evidence="1" id="KW-1133">Transmembrane helix</keyword>
<name>A0A1B6LQB3_9HEMI</name>
<feature type="non-terminal residue" evidence="2">
    <location>
        <position position="1"/>
    </location>
</feature>
<sequence>RWRAAPHLLTSLRVHVHLQYRRIKMPPTPSSVDELPTEELPWDNSTMSDLLSTLLPANTTSEPTLSAIEEQHLKKLHEFQIIKAVVLAAVTVIIMFSVCKMVFQLFVRYSGKQDDR</sequence>
<keyword evidence="1" id="KW-0812">Transmembrane</keyword>
<gene>
    <name evidence="2" type="ORF">g.10327</name>
</gene>
<dbReference type="AlphaFoldDB" id="A0A1B6LQB3"/>
<dbReference type="EMBL" id="GEBQ01014067">
    <property type="protein sequence ID" value="JAT25910.1"/>
    <property type="molecule type" value="Transcribed_RNA"/>
</dbReference>
<keyword evidence="1" id="KW-0472">Membrane</keyword>
<feature type="transmembrane region" description="Helical" evidence="1">
    <location>
        <begin position="84"/>
        <end position="107"/>
    </location>
</feature>
<protein>
    <submittedName>
        <fullName evidence="2">Uncharacterized protein</fullName>
    </submittedName>
</protein>
<reference evidence="2" key="1">
    <citation type="submission" date="2015-11" db="EMBL/GenBank/DDBJ databases">
        <title>De novo transcriptome assembly of four potential Pierce s Disease insect vectors from Arizona vineyards.</title>
        <authorList>
            <person name="Tassone E.E."/>
        </authorList>
    </citation>
    <scope>NUCLEOTIDE SEQUENCE</scope>
</reference>
<organism evidence="2">
    <name type="scientific">Graphocephala atropunctata</name>
    <dbReference type="NCBI Taxonomy" id="36148"/>
    <lineage>
        <taxon>Eukaryota</taxon>
        <taxon>Metazoa</taxon>
        <taxon>Ecdysozoa</taxon>
        <taxon>Arthropoda</taxon>
        <taxon>Hexapoda</taxon>
        <taxon>Insecta</taxon>
        <taxon>Pterygota</taxon>
        <taxon>Neoptera</taxon>
        <taxon>Paraneoptera</taxon>
        <taxon>Hemiptera</taxon>
        <taxon>Auchenorrhyncha</taxon>
        <taxon>Membracoidea</taxon>
        <taxon>Cicadellidae</taxon>
        <taxon>Cicadellinae</taxon>
        <taxon>Cicadellini</taxon>
        <taxon>Graphocephala</taxon>
    </lineage>
</organism>
<accession>A0A1B6LQB3</accession>